<protein>
    <submittedName>
        <fullName evidence="2">Uncharacterized protein YbjT (DUF2867 family)</fullName>
    </submittedName>
</protein>
<evidence type="ECO:0000313" key="2">
    <source>
        <dbReference type="EMBL" id="MBB2926030.1"/>
    </source>
</evidence>
<sequence length="349" mass="37435">MFAASLLDYGHARAPRNGGRIQSSVSAQRHPFLRAMRRSSAYDDADCAHQEKAIMFVIFGASGKAGCVTAAALRRAGKPVRAVVRHARHGESLAALGCEIALADLTDAQSVAAAIKGAHAVQLLCPVPSGDMDPETTMRTMIDVAAGALRENPPATLLAISDYGAELPLNTGITRLYHYLEKQLKPIATHLVLLRSAEHMQNWAAFIPGALTTGTLPSLHLPLERRFPTVAAQDVGAASAELLLESHRSDTTRVVSIEGPQRVSVNDIAAALSKASGRTIRPHALPRDSWAPMLLKAGLSEKHGRLITDLYDIYNTGRIDVEASRSERRFGTTALDDVFGPLVAKFSSK</sequence>
<dbReference type="Gene3D" id="3.40.50.720">
    <property type="entry name" value="NAD(P)-binding Rossmann-like Domain"/>
    <property type="match status" value="1"/>
</dbReference>
<evidence type="ECO:0000259" key="1">
    <source>
        <dbReference type="Pfam" id="PF05368"/>
    </source>
</evidence>
<keyword evidence="3" id="KW-1185">Reference proteome</keyword>
<dbReference type="SUPFAM" id="SSF51735">
    <property type="entry name" value="NAD(P)-binding Rossmann-fold domains"/>
    <property type="match status" value="1"/>
</dbReference>
<feature type="domain" description="NmrA-like" evidence="1">
    <location>
        <begin position="57"/>
        <end position="325"/>
    </location>
</feature>
<dbReference type="PANTHER" id="PTHR43162">
    <property type="match status" value="1"/>
</dbReference>
<dbReference type="Proteomes" id="UP000533533">
    <property type="component" value="Unassembled WGS sequence"/>
</dbReference>
<dbReference type="PANTHER" id="PTHR43162:SF1">
    <property type="entry name" value="PRESTALK A DIFFERENTIATION PROTEIN A"/>
    <property type="match status" value="1"/>
</dbReference>
<name>A0ABR6FF20_9BURK</name>
<organism evidence="2 3">
    <name type="scientific">Paraburkholderia silvatlantica</name>
    <dbReference type="NCBI Taxonomy" id="321895"/>
    <lineage>
        <taxon>Bacteria</taxon>
        <taxon>Pseudomonadati</taxon>
        <taxon>Pseudomonadota</taxon>
        <taxon>Betaproteobacteria</taxon>
        <taxon>Burkholderiales</taxon>
        <taxon>Burkholderiaceae</taxon>
        <taxon>Paraburkholderia</taxon>
    </lineage>
</organism>
<dbReference type="InterPro" id="IPR008030">
    <property type="entry name" value="NmrA-like"/>
</dbReference>
<accession>A0ABR6FF20</accession>
<evidence type="ECO:0000313" key="3">
    <source>
        <dbReference type="Proteomes" id="UP000533533"/>
    </source>
</evidence>
<proteinExistence type="predicted"/>
<gene>
    <name evidence="2" type="ORF">FHX59_000436</name>
</gene>
<comment type="caution">
    <text evidence="2">The sequence shown here is derived from an EMBL/GenBank/DDBJ whole genome shotgun (WGS) entry which is preliminary data.</text>
</comment>
<reference evidence="2 3" key="1">
    <citation type="submission" date="2020-08" db="EMBL/GenBank/DDBJ databases">
        <title>Genomic Encyclopedia of Type Strains, Phase IV (KMG-V): Genome sequencing to study the core and pangenomes of soil and plant-associated prokaryotes.</title>
        <authorList>
            <person name="Whitman W."/>
        </authorList>
    </citation>
    <scope>NUCLEOTIDE SEQUENCE [LARGE SCALE GENOMIC DNA]</scope>
    <source>
        <strain evidence="2 3">SRMrh-85</strain>
    </source>
</reference>
<dbReference type="Pfam" id="PF05368">
    <property type="entry name" value="NmrA"/>
    <property type="match status" value="1"/>
</dbReference>
<dbReference type="EMBL" id="JACHVZ010000001">
    <property type="protein sequence ID" value="MBB2926030.1"/>
    <property type="molecule type" value="Genomic_DNA"/>
</dbReference>
<dbReference type="Gene3D" id="3.90.25.10">
    <property type="entry name" value="UDP-galactose 4-epimerase, domain 1"/>
    <property type="match status" value="1"/>
</dbReference>
<dbReference type="InterPro" id="IPR036291">
    <property type="entry name" value="NAD(P)-bd_dom_sf"/>
</dbReference>
<dbReference type="InterPro" id="IPR051604">
    <property type="entry name" value="Ergot_Alk_Oxidoreductase"/>
</dbReference>